<evidence type="ECO:0008006" key="3">
    <source>
        <dbReference type="Google" id="ProtNLM"/>
    </source>
</evidence>
<dbReference type="EMBL" id="CP017686">
    <property type="protein sequence ID" value="AYQ55699.1"/>
    <property type="molecule type" value="Genomic_DNA"/>
</dbReference>
<evidence type="ECO:0000313" key="2">
    <source>
        <dbReference type="Proteomes" id="UP000273278"/>
    </source>
</evidence>
<dbReference type="InterPro" id="IPR008323">
    <property type="entry name" value="UCP033563"/>
</dbReference>
<reference evidence="1 2" key="1">
    <citation type="submission" date="2016-10" db="EMBL/GenBank/DDBJ databases">
        <title>Complete genome of the TMA-utilizing, human hosted archaeon Methanomethylophilus alvus Gen. nov, sp. nov., strain Mx-05, derived from a pure culture.</title>
        <authorList>
            <person name="Brugere J.-F."/>
            <person name="Ben Hania W."/>
            <person name="Chaudhary P.P."/>
            <person name="Gaci N."/>
            <person name="Borrel G."/>
            <person name="Cao Van Tuat L."/>
            <person name="Fardeau M.-L."/>
            <person name="Harris H.M.B."/>
            <person name="O'Toole P.W."/>
            <person name="Ollivier B."/>
        </authorList>
    </citation>
    <scope>NUCLEOTIDE SEQUENCE [LARGE SCALE GENOMIC DNA]</scope>
    <source>
        <strain evidence="1 2">Mx-05</strain>
    </source>
</reference>
<evidence type="ECO:0000313" key="1">
    <source>
        <dbReference type="EMBL" id="AYQ55699.1"/>
    </source>
</evidence>
<dbReference type="Proteomes" id="UP000273278">
    <property type="component" value="Chromosome"/>
</dbReference>
<organism evidence="1 2">
    <name type="scientific">Methanomethylophilus alvi</name>
    <dbReference type="NCBI Taxonomy" id="1291540"/>
    <lineage>
        <taxon>Archaea</taxon>
        <taxon>Methanobacteriati</taxon>
        <taxon>Thermoplasmatota</taxon>
        <taxon>Thermoplasmata</taxon>
        <taxon>Methanomassiliicoccales</taxon>
        <taxon>Methanomethylophilaceae</taxon>
        <taxon>Methanomethylophilus</taxon>
    </lineage>
</organism>
<dbReference type="GeneID" id="41322367"/>
<dbReference type="Pfam" id="PF06245">
    <property type="entry name" value="DUF1015"/>
    <property type="match status" value="1"/>
</dbReference>
<dbReference type="RefSeq" id="WP_015505480.1">
    <property type="nucleotide sequence ID" value="NZ_CAYAVH010000023.1"/>
</dbReference>
<name>A0A3G3IIY9_9ARCH</name>
<dbReference type="PANTHER" id="PTHR36454">
    <property type="entry name" value="LMO2823 PROTEIN"/>
    <property type="match status" value="1"/>
</dbReference>
<dbReference type="OMA" id="EPVFFAY"/>
<sequence>MVTFLPFKGYRPNIRAGETIADRVSPPYDVIGEEELRQLQSKRENVTNLTLSPDADKRYTQARKRLDEMIADGSLKQDEPSYYIYDQTFSDGGKTYTRRGLVGILRTEEYSEGNIIPHEETFSKVKADRLNLLRDMETHLESIFGIFPGLGKELDRKVDDSARLLYRYVDGNGVEHRYSRICDEGLCKEISEKLRDQKMLIADGHHRYETALNYAKENPDSEAKQFVLCTMVSQDDAGLVIWPTHRLIDAGDIGETSAIKKIGKAMTMTEVTEEEMESRLKEHLFGMMFRSGRCFLLDNTSDDGNVMMKLDTYAAQQKILYGVYKSDEGKSKISYDAELESVKKAMAEKKHDAAIVLNAPCLQTIWDLAGQGKRMPKKTTFFFPKIWSGWVFYRME</sequence>
<proteinExistence type="predicted"/>
<accession>A0A3G3IIY9</accession>
<dbReference type="PIRSF" id="PIRSF033563">
    <property type="entry name" value="UCP033563"/>
    <property type="match status" value="1"/>
</dbReference>
<dbReference type="PANTHER" id="PTHR36454:SF1">
    <property type="entry name" value="DUF1015 DOMAIN-CONTAINING PROTEIN"/>
    <property type="match status" value="1"/>
</dbReference>
<dbReference type="AlphaFoldDB" id="A0A3G3IIY9"/>
<gene>
    <name evidence="1" type="ORF">BKD89_07850</name>
</gene>
<protein>
    <recommendedName>
        <fullName evidence="3">DUF1015 domain-containing protein</fullName>
    </recommendedName>
</protein>